<dbReference type="PROSITE" id="PS51257">
    <property type="entry name" value="PROKAR_LIPOPROTEIN"/>
    <property type="match status" value="1"/>
</dbReference>
<feature type="domain" description="DUF6268" evidence="2">
    <location>
        <begin position="89"/>
        <end position="279"/>
    </location>
</feature>
<dbReference type="RefSeq" id="WP_170022299.1">
    <property type="nucleotide sequence ID" value="NZ_JABCSC020000003.1"/>
</dbReference>
<protein>
    <recommendedName>
        <fullName evidence="2">DUF6268 domain-containing protein</fullName>
    </recommendedName>
</protein>
<dbReference type="Proteomes" id="UP000778523">
    <property type="component" value="Unassembled WGS sequence"/>
</dbReference>
<feature type="chain" id="PRO_5047544531" description="DUF6268 domain-containing protein" evidence="1">
    <location>
        <begin position="21"/>
        <end position="292"/>
    </location>
</feature>
<name>A0ABX2IGR3_9RHOO</name>
<evidence type="ECO:0000259" key="2">
    <source>
        <dbReference type="Pfam" id="PF19783"/>
    </source>
</evidence>
<dbReference type="InterPro" id="IPR046235">
    <property type="entry name" value="DUF6268"/>
</dbReference>
<evidence type="ECO:0000313" key="4">
    <source>
        <dbReference type="Proteomes" id="UP000778523"/>
    </source>
</evidence>
<sequence length="292" mass="31611">MTVRKILAATCLLWGACAQAQMAGTSVSLGQVHLNEANLSGGGSTSVENTQLSFSHTAAIGAGTTLGLQLRGDHEFWSFEGTRAAPWQDVQRLSLGLPLSRSLSDGWSMMLTPRAEWAGEEDAKSSDSLAWGLIAGANKQFGQGQRIGFGLTASRTLDKDTEFFPFVMVDWRFNEQWRLFNPLGLGLSGPAGLELAYRVTPGVELGLGGSWRNSRFRLAEDNAFSAGGVGQLSYVPVFLHLSWKPVPVFSLDAYAGMMLNGRLKVEDRDGNDVSTQYMDNTPSFGLAASFRF</sequence>
<proteinExistence type="predicted"/>
<accession>A0ABX2IGR3</accession>
<reference evidence="3 4" key="1">
    <citation type="submission" date="2020-06" db="EMBL/GenBank/DDBJ databases">
        <title>Draft genome of Uliginosibacterium sp. IMCC34675.</title>
        <authorList>
            <person name="Song J."/>
        </authorList>
    </citation>
    <scope>NUCLEOTIDE SEQUENCE [LARGE SCALE GENOMIC DNA]</scope>
    <source>
        <strain evidence="3 4">IMCC34675</strain>
    </source>
</reference>
<evidence type="ECO:0000256" key="1">
    <source>
        <dbReference type="SAM" id="SignalP"/>
    </source>
</evidence>
<evidence type="ECO:0000313" key="3">
    <source>
        <dbReference type="EMBL" id="NSL55925.1"/>
    </source>
</evidence>
<dbReference type="EMBL" id="JABCSC020000003">
    <property type="protein sequence ID" value="NSL55925.1"/>
    <property type="molecule type" value="Genomic_DNA"/>
</dbReference>
<keyword evidence="4" id="KW-1185">Reference proteome</keyword>
<dbReference type="Pfam" id="PF19783">
    <property type="entry name" value="DUF6268"/>
    <property type="match status" value="1"/>
</dbReference>
<comment type="caution">
    <text evidence="3">The sequence shown here is derived from an EMBL/GenBank/DDBJ whole genome shotgun (WGS) entry which is preliminary data.</text>
</comment>
<gene>
    <name evidence="3" type="ORF">HJ583_012870</name>
</gene>
<feature type="signal peptide" evidence="1">
    <location>
        <begin position="1"/>
        <end position="20"/>
    </location>
</feature>
<organism evidence="3 4">
    <name type="scientific">Uliginosibacterium aquaticum</name>
    <dbReference type="NCBI Taxonomy" id="2731212"/>
    <lineage>
        <taxon>Bacteria</taxon>
        <taxon>Pseudomonadati</taxon>
        <taxon>Pseudomonadota</taxon>
        <taxon>Betaproteobacteria</taxon>
        <taxon>Rhodocyclales</taxon>
        <taxon>Zoogloeaceae</taxon>
        <taxon>Uliginosibacterium</taxon>
    </lineage>
</organism>
<keyword evidence="1" id="KW-0732">Signal</keyword>